<dbReference type="GO" id="GO:0016226">
    <property type="term" value="P:iron-sulfur cluster assembly"/>
    <property type="evidence" value="ECO:0007669"/>
    <property type="project" value="TreeGrafter"/>
</dbReference>
<reference evidence="2 3" key="1">
    <citation type="submission" date="2017-02" db="EMBL/GenBank/DDBJ databases">
        <authorList>
            <person name="Peterson S.W."/>
        </authorList>
    </citation>
    <scope>NUCLEOTIDE SEQUENCE [LARGE SCALE GENOMIC DNA]</scope>
    <source>
        <strain evidence="2 3">DSM 21749</strain>
    </source>
</reference>
<gene>
    <name evidence="2" type="ORF">SAMN02745674_00436</name>
</gene>
<dbReference type="InterPro" id="IPR036065">
    <property type="entry name" value="BolA-like_sf"/>
</dbReference>
<dbReference type="SUPFAM" id="SSF82657">
    <property type="entry name" value="BolA-like"/>
    <property type="match status" value="1"/>
</dbReference>
<dbReference type="STRING" id="1122188.SAMN02745674_00436"/>
<dbReference type="PANTHER" id="PTHR46230:SF7">
    <property type="entry name" value="BOLA-LIKE PROTEIN 1"/>
    <property type="match status" value="1"/>
</dbReference>
<protein>
    <submittedName>
        <fullName evidence="2">BolA protein</fullName>
    </submittedName>
</protein>
<comment type="similarity">
    <text evidence="1">Belongs to the BolA/IbaG family.</text>
</comment>
<organism evidence="2 3">
    <name type="scientific">Lysobacter spongiicola DSM 21749</name>
    <dbReference type="NCBI Taxonomy" id="1122188"/>
    <lineage>
        <taxon>Bacteria</taxon>
        <taxon>Pseudomonadati</taxon>
        <taxon>Pseudomonadota</taxon>
        <taxon>Gammaproteobacteria</taxon>
        <taxon>Lysobacterales</taxon>
        <taxon>Lysobacteraceae</taxon>
        <taxon>Novilysobacter</taxon>
    </lineage>
</organism>
<dbReference type="Pfam" id="PF01722">
    <property type="entry name" value="BolA"/>
    <property type="match status" value="1"/>
</dbReference>
<evidence type="ECO:0000313" key="3">
    <source>
        <dbReference type="Proteomes" id="UP000190061"/>
    </source>
</evidence>
<evidence type="ECO:0000256" key="1">
    <source>
        <dbReference type="RuleBase" id="RU003860"/>
    </source>
</evidence>
<name>A0A1T4MI71_9GAMM</name>
<dbReference type="AlphaFoldDB" id="A0A1T4MI71"/>
<dbReference type="InterPro" id="IPR002634">
    <property type="entry name" value="BolA"/>
</dbReference>
<evidence type="ECO:0000313" key="2">
    <source>
        <dbReference type="EMBL" id="SJZ66565.1"/>
    </source>
</evidence>
<dbReference type="PANTHER" id="PTHR46230">
    <property type="match status" value="1"/>
</dbReference>
<dbReference type="Gene3D" id="3.30.300.90">
    <property type="entry name" value="BolA-like"/>
    <property type="match status" value="1"/>
</dbReference>
<proteinExistence type="inferred from homology"/>
<dbReference type="EMBL" id="FUXP01000001">
    <property type="protein sequence ID" value="SJZ66565.1"/>
    <property type="molecule type" value="Genomic_DNA"/>
</dbReference>
<keyword evidence="3" id="KW-1185">Reference proteome</keyword>
<accession>A0A1T4MI71</accession>
<dbReference type="Proteomes" id="UP000190061">
    <property type="component" value="Unassembled WGS sequence"/>
</dbReference>
<dbReference type="PIRSF" id="PIRSF003113">
    <property type="entry name" value="BolA"/>
    <property type="match status" value="1"/>
</dbReference>
<sequence length="100" mass="10651">MSGGGPMPREERVAAIELAIAEALKPRTLRVEDDSARHAGHAGARDGRGHFNVEVVSDAFEGMAPLARHRAVYAAVGNLMETDIHALAIVARTPDEAARQ</sequence>